<dbReference type="AlphaFoldDB" id="A0A401GDR5"/>
<gene>
    <name evidence="1" type="ORF">SCP_0300250</name>
</gene>
<dbReference type="InterPro" id="IPR032675">
    <property type="entry name" value="LRR_dom_sf"/>
</dbReference>
<dbReference type="Gene3D" id="3.80.10.10">
    <property type="entry name" value="Ribonuclease Inhibitor"/>
    <property type="match status" value="1"/>
</dbReference>
<name>A0A401GDR5_9APHY</name>
<dbReference type="EMBL" id="BFAD01000003">
    <property type="protein sequence ID" value="GBE80310.1"/>
    <property type="molecule type" value="Genomic_DNA"/>
</dbReference>
<proteinExistence type="predicted"/>
<comment type="caution">
    <text evidence="1">The sequence shown here is derived from an EMBL/GenBank/DDBJ whole genome shotgun (WGS) entry which is preliminary data.</text>
</comment>
<dbReference type="GeneID" id="38777227"/>
<accession>A0A401GDR5</accession>
<organism evidence="1 2">
    <name type="scientific">Sparassis crispa</name>
    <dbReference type="NCBI Taxonomy" id="139825"/>
    <lineage>
        <taxon>Eukaryota</taxon>
        <taxon>Fungi</taxon>
        <taxon>Dikarya</taxon>
        <taxon>Basidiomycota</taxon>
        <taxon>Agaricomycotina</taxon>
        <taxon>Agaricomycetes</taxon>
        <taxon>Polyporales</taxon>
        <taxon>Sparassidaceae</taxon>
        <taxon>Sparassis</taxon>
    </lineage>
</organism>
<keyword evidence="2" id="KW-1185">Reference proteome</keyword>
<dbReference type="InParanoid" id="A0A401GDR5"/>
<protein>
    <submittedName>
        <fullName evidence="1">Uncharacterized protein</fullName>
    </submittedName>
</protein>
<dbReference type="OrthoDB" id="2908272at2759"/>
<evidence type="ECO:0000313" key="2">
    <source>
        <dbReference type="Proteomes" id="UP000287166"/>
    </source>
</evidence>
<reference evidence="1 2" key="1">
    <citation type="journal article" date="2018" name="Sci. Rep.">
        <title>Genome sequence of the cauliflower mushroom Sparassis crispa (Hanabiratake) and its association with beneficial usage.</title>
        <authorList>
            <person name="Kiyama R."/>
            <person name="Furutani Y."/>
            <person name="Kawaguchi K."/>
            <person name="Nakanishi T."/>
        </authorList>
    </citation>
    <scope>NUCLEOTIDE SEQUENCE [LARGE SCALE GENOMIC DNA]</scope>
</reference>
<dbReference type="Proteomes" id="UP000287166">
    <property type="component" value="Unassembled WGS sequence"/>
</dbReference>
<sequence>MPQRGMPLELVREILKYVLIIPDATFSAFRTDMTFVSRGCASTVNVLLVSRDWKDLVRWLYESIILRTSAQVDALYETLSKNPTLRAHIRRLRVEVFFSDRINSIIAWAGGNLHTLYLSVDSRYAGRSRGIYPPHPARSGFMNSLQAINPKRLLLDLLDHINIDVDTQHAVVESILQWSNLERVDFSDALTRMSSRVLAPVIRGAPSLRIISIGPSFAGQDASEALSAITAKHDLRVVLLRAKADCKVGEDILSALRDILYFTDGDSTVTLRNHAGVRPLTGLNVPDLPDEIWSRILAFATHVHHPDDLEFTEDLLWQSLDERVNETRRNIILVSKRFYNLGVSFLYSVPIIRDRSIAEMFAEHLGLNPNFVPLVRVLRTRSLWRERPVTFSEPLSSVTHVMSTFRVFPELANNLKSVSPLVSLSQRLQEDWQDILVPPRSFERFPNLRTLSLSRGWTKLTPNNIPYDALPRLKTLKVIDFDTPPDGSSLIDLFTEMRLPELKEVHVHGFEVENACLFLQRHGVKLERLTTEATHKFDTVEANVLDLCPNIAELYIIDLVIPPPLKFLSNAAQHTTLKRIVLPCAAVYPHRDFTSRDWIDFFDALDVSPLVALSDICLPPKFRWPHDEAALRHNPLRKNAERLLQHGVAFTNSEGKKRWTRV</sequence>
<dbReference type="RefSeq" id="XP_027611223.1">
    <property type="nucleotide sequence ID" value="XM_027755422.1"/>
</dbReference>
<dbReference type="SUPFAM" id="SSF52047">
    <property type="entry name" value="RNI-like"/>
    <property type="match status" value="1"/>
</dbReference>
<evidence type="ECO:0000313" key="1">
    <source>
        <dbReference type="EMBL" id="GBE80310.1"/>
    </source>
</evidence>